<comment type="caution">
    <text evidence="2">The sequence shown here is derived from an EMBL/GenBank/DDBJ whole genome shotgun (WGS) entry which is preliminary data.</text>
</comment>
<organism evidence="2">
    <name type="scientific">Tanacetum cinerariifolium</name>
    <name type="common">Dalmatian daisy</name>
    <name type="synonym">Chrysanthemum cinerariifolium</name>
    <dbReference type="NCBI Taxonomy" id="118510"/>
    <lineage>
        <taxon>Eukaryota</taxon>
        <taxon>Viridiplantae</taxon>
        <taxon>Streptophyta</taxon>
        <taxon>Embryophyta</taxon>
        <taxon>Tracheophyta</taxon>
        <taxon>Spermatophyta</taxon>
        <taxon>Magnoliopsida</taxon>
        <taxon>eudicotyledons</taxon>
        <taxon>Gunneridae</taxon>
        <taxon>Pentapetalae</taxon>
        <taxon>asterids</taxon>
        <taxon>campanulids</taxon>
        <taxon>Asterales</taxon>
        <taxon>Asteraceae</taxon>
        <taxon>Asteroideae</taxon>
        <taxon>Anthemideae</taxon>
        <taxon>Anthemidinae</taxon>
        <taxon>Tanacetum</taxon>
    </lineage>
</organism>
<evidence type="ECO:0000256" key="1">
    <source>
        <dbReference type="SAM" id="MobiDB-lite"/>
    </source>
</evidence>
<protein>
    <submittedName>
        <fullName evidence="2">Uncharacterized protein</fullName>
    </submittedName>
</protein>
<feature type="region of interest" description="Disordered" evidence="1">
    <location>
        <begin position="151"/>
        <end position="178"/>
    </location>
</feature>
<gene>
    <name evidence="2" type="ORF">Tci_624247</name>
</gene>
<dbReference type="AlphaFoldDB" id="A0A699JTC5"/>
<accession>A0A699JTC5</accession>
<evidence type="ECO:0000313" key="2">
    <source>
        <dbReference type="EMBL" id="GFA52275.1"/>
    </source>
</evidence>
<dbReference type="EMBL" id="BKCJ010438874">
    <property type="protein sequence ID" value="GFA52275.1"/>
    <property type="molecule type" value="Genomic_DNA"/>
</dbReference>
<sequence length="193" mass="21509">MPVYDTDIEDVIEEEEGLVGKGGIGGEEDNIEDFVVVANDICYSMIQTTLSIDFEENINTKSHELMSFGKTITIKSMKSNQLKRGNSVLQMTKLKGQNGPIKREARKNQDKELLIPLQKKYLGIDDVKKNNIGEGAILALLNYSPDSDDVFDLSPYSGESKDEENSRTSFSQAGEDDAGTLDRNVNLVEYLEF</sequence>
<proteinExistence type="predicted"/>
<name>A0A699JTC5_TANCI</name>
<reference evidence="2" key="1">
    <citation type="journal article" date="2019" name="Sci. Rep.">
        <title>Draft genome of Tanacetum cinerariifolium, the natural source of mosquito coil.</title>
        <authorList>
            <person name="Yamashiro T."/>
            <person name="Shiraishi A."/>
            <person name="Satake H."/>
            <person name="Nakayama K."/>
        </authorList>
    </citation>
    <scope>NUCLEOTIDE SEQUENCE</scope>
</reference>